<evidence type="ECO:0000259" key="4">
    <source>
        <dbReference type="PROSITE" id="PS50102"/>
    </source>
</evidence>
<dbReference type="PANTHER" id="PTHR48025">
    <property type="entry name" value="OS02G0815200 PROTEIN"/>
    <property type="match status" value="1"/>
</dbReference>
<accession>A0A9K3PYX5</accession>
<feature type="region of interest" description="Disordered" evidence="3">
    <location>
        <begin position="323"/>
        <end position="349"/>
    </location>
</feature>
<evidence type="ECO:0000256" key="3">
    <source>
        <dbReference type="SAM" id="MobiDB-lite"/>
    </source>
</evidence>
<evidence type="ECO:0000313" key="6">
    <source>
        <dbReference type="Proteomes" id="UP000693970"/>
    </source>
</evidence>
<dbReference type="OrthoDB" id="439808at2759"/>
<feature type="domain" description="RRM" evidence="4">
    <location>
        <begin position="143"/>
        <end position="226"/>
    </location>
</feature>
<dbReference type="PROSITE" id="PS50102">
    <property type="entry name" value="RRM"/>
    <property type="match status" value="1"/>
</dbReference>
<comment type="caution">
    <text evidence="5">The sequence shown here is derived from an EMBL/GenBank/DDBJ whole genome shotgun (WGS) entry which is preliminary data.</text>
</comment>
<feature type="compositionally biased region" description="Basic residues" evidence="3">
    <location>
        <begin position="337"/>
        <end position="349"/>
    </location>
</feature>
<keyword evidence="1 2" id="KW-0694">RNA-binding</keyword>
<evidence type="ECO:0000256" key="2">
    <source>
        <dbReference type="PROSITE-ProRule" id="PRU00176"/>
    </source>
</evidence>
<keyword evidence="6" id="KW-1185">Reference proteome</keyword>
<proteinExistence type="predicted"/>
<dbReference type="AlphaFoldDB" id="A0A9K3PYX5"/>
<evidence type="ECO:0000313" key="5">
    <source>
        <dbReference type="EMBL" id="KAG7364798.1"/>
    </source>
</evidence>
<dbReference type="GO" id="GO:0005634">
    <property type="term" value="C:nucleus"/>
    <property type="evidence" value="ECO:0007669"/>
    <property type="project" value="TreeGrafter"/>
</dbReference>
<dbReference type="InterPro" id="IPR000504">
    <property type="entry name" value="RRM_dom"/>
</dbReference>
<dbReference type="Proteomes" id="UP000693970">
    <property type="component" value="Unassembled WGS sequence"/>
</dbReference>
<reference evidence="5" key="1">
    <citation type="journal article" date="2021" name="Sci. Rep.">
        <title>Diploid genomic architecture of Nitzschia inconspicua, an elite biomass production diatom.</title>
        <authorList>
            <person name="Oliver A."/>
            <person name="Podell S."/>
            <person name="Pinowska A."/>
            <person name="Traller J.C."/>
            <person name="Smith S.R."/>
            <person name="McClure R."/>
            <person name="Beliaev A."/>
            <person name="Bohutskyi P."/>
            <person name="Hill E.A."/>
            <person name="Rabines A."/>
            <person name="Zheng H."/>
            <person name="Allen L.Z."/>
            <person name="Kuo A."/>
            <person name="Grigoriev I.V."/>
            <person name="Allen A.E."/>
            <person name="Hazlebeck D."/>
            <person name="Allen E.E."/>
        </authorList>
    </citation>
    <scope>NUCLEOTIDE SEQUENCE</scope>
    <source>
        <strain evidence="5">Hildebrandi</strain>
    </source>
</reference>
<dbReference type="InterPro" id="IPR050502">
    <property type="entry name" value="Euk_RNA-bind_prot"/>
</dbReference>
<sequence length="349" mass="39296">MNYMSCVNDITLCTAGLRRSLPCHPVVTLHRNSLIIVAFLCFISMAPQSEAWIVSRDFDVHSVMRTTVFMQRVSKAQSTTSLCSAAQEQQQFQQQPRRRFSQALSNNSSSAPKYGADSKLMSIHKERIKSAGRKGTKRFVDPCKVFVGNLPFDVDSEQLANFVLDTMGQTRMNLHACKVITDWKTGKSKGYGFVEFTDPIFATVCMDVCHGKTLNGRPVTVSQGKKKDQDQQLYIKKKRKDPESEEEKAISAALDEAESDDDDEEYEAEDLDVDEDGIAVFGDNNDEDLELDAVLFGLAGDDDDDDGVDGIFLERKPIYEEMDPNLNREQRREAAKRLKRKKLPHKGFG</sequence>
<dbReference type="PANTHER" id="PTHR48025:SF1">
    <property type="entry name" value="RRM DOMAIN-CONTAINING PROTEIN"/>
    <property type="match status" value="1"/>
</dbReference>
<organism evidence="5 6">
    <name type="scientific">Nitzschia inconspicua</name>
    <dbReference type="NCBI Taxonomy" id="303405"/>
    <lineage>
        <taxon>Eukaryota</taxon>
        <taxon>Sar</taxon>
        <taxon>Stramenopiles</taxon>
        <taxon>Ochrophyta</taxon>
        <taxon>Bacillariophyta</taxon>
        <taxon>Bacillariophyceae</taxon>
        <taxon>Bacillariophycidae</taxon>
        <taxon>Bacillariales</taxon>
        <taxon>Bacillariaceae</taxon>
        <taxon>Nitzschia</taxon>
    </lineage>
</organism>
<reference evidence="5" key="2">
    <citation type="submission" date="2021-04" db="EMBL/GenBank/DDBJ databases">
        <authorList>
            <person name="Podell S."/>
        </authorList>
    </citation>
    <scope>NUCLEOTIDE SEQUENCE</scope>
    <source>
        <strain evidence="5">Hildebrandi</strain>
    </source>
</reference>
<dbReference type="Pfam" id="PF00076">
    <property type="entry name" value="RRM_1"/>
    <property type="match status" value="1"/>
</dbReference>
<dbReference type="EMBL" id="JAGRRH010000009">
    <property type="protein sequence ID" value="KAG7364798.1"/>
    <property type="molecule type" value="Genomic_DNA"/>
</dbReference>
<gene>
    <name evidence="5" type="ORF">IV203_038000</name>
</gene>
<evidence type="ECO:0000256" key="1">
    <source>
        <dbReference type="ARBA" id="ARBA00022884"/>
    </source>
</evidence>
<protein>
    <submittedName>
        <fullName evidence="5">RNA recognition motif containing protein</fullName>
    </submittedName>
</protein>
<dbReference type="GO" id="GO:0003729">
    <property type="term" value="F:mRNA binding"/>
    <property type="evidence" value="ECO:0007669"/>
    <property type="project" value="TreeGrafter"/>
</dbReference>
<name>A0A9K3PYX5_9STRA</name>
<feature type="compositionally biased region" description="Basic and acidic residues" evidence="3">
    <location>
        <begin position="326"/>
        <end position="336"/>
    </location>
</feature>
<dbReference type="SMART" id="SM00360">
    <property type="entry name" value="RRM"/>
    <property type="match status" value="1"/>
</dbReference>